<protein>
    <recommendedName>
        <fullName evidence="2">Putative zinc-finger domain-containing protein</fullName>
    </recommendedName>
</protein>
<dbReference type="AlphaFoldDB" id="A0A644YL82"/>
<proteinExistence type="predicted"/>
<gene>
    <name evidence="3" type="ORF">SDC9_75168</name>
</gene>
<keyword evidence="1" id="KW-0472">Membrane</keyword>
<keyword evidence="1" id="KW-1133">Transmembrane helix</keyword>
<comment type="caution">
    <text evidence="3">The sequence shown here is derived from an EMBL/GenBank/DDBJ whole genome shotgun (WGS) entry which is preliminary data.</text>
</comment>
<reference evidence="3" key="1">
    <citation type="submission" date="2019-08" db="EMBL/GenBank/DDBJ databases">
        <authorList>
            <person name="Kucharzyk K."/>
            <person name="Murdoch R.W."/>
            <person name="Higgins S."/>
            <person name="Loffler F."/>
        </authorList>
    </citation>
    <scope>NUCLEOTIDE SEQUENCE</scope>
</reference>
<keyword evidence="1" id="KW-0812">Transmembrane</keyword>
<sequence length="165" mass="18948">MKHIASCEIIKDLLPNYIENVLSKEGKELVKDHIDGCSKCREEYEVISSNLSINNVDKVKINYLKKVNKRFLIILILLSIVTAISSVALILNTDKNIEEGILTLIFFAFIIIAIIIKFIAPLFGLIFSIVYLKKTHKKILVVPIIICSMWLLNSIYIYIKNLIYY</sequence>
<evidence type="ECO:0000313" key="3">
    <source>
        <dbReference type="EMBL" id="MPM28641.1"/>
    </source>
</evidence>
<feature type="transmembrane region" description="Helical" evidence="1">
    <location>
        <begin position="71"/>
        <end position="91"/>
    </location>
</feature>
<evidence type="ECO:0000256" key="1">
    <source>
        <dbReference type="SAM" id="Phobius"/>
    </source>
</evidence>
<organism evidence="3">
    <name type="scientific">bioreactor metagenome</name>
    <dbReference type="NCBI Taxonomy" id="1076179"/>
    <lineage>
        <taxon>unclassified sequences</taxon>
        <taxon>metagenomes</taxon>
        <taxon>ecological metagenomes</taxon>
    </lineage>
</organism>
<dbReference type="InterPro" id="IPR027383">
    <property type="entry name" value="Znf_put"/>
</dbReference>
<dbReference type="EMBL" id="VSSQ01005310">
    <property type="protein sequence ID" value="MPM28641.1"/>
    <property type="molecule type" value="Genomic_DNA"/>
</dbReference>
<feature type="transmembrane region" description="Helical" evidence="1">
    <location>
        <begin position="103"/>
        <end position="132"/>
    </location>
</feature>
<feature type="domain" description="Putative zinc-finger" evidence="2">
    <location>
        <begin position="7"/>
        <end position="41"/>
    </location>
</feature>
<feature type="transmembrane region" description="Helical" evidence="1">
    <location>
        <begin position="139"/>
        <end position="159"/>
    </location>
</feature>
<dbReference type="Pfam" id="PF13490">
    <property type="entry name" value="zf-HC2"/>
    <property type="match status" value="1"/>
</dbReference>
<accession>A0A644YL82</accession>
<evidence type="ECO:0000259" key="2">
    <source>
        <dbReference type="Pfam" id="PF13490"/>
    </source>
</evidence>
<name>A0A644YL82_9ZZZZ</name>